<dbReference type="InterPro" id="IPR006860">
    <property type="entry name" value="FecR"/>
</dbReference>
<keyword evidence="1" id="KW-0812">Transmembrane</keyword>
<sequence>MSDRRESADQLDEEGARWAARMDRGLTKVEQAALDRWLEGDTRRLGALARARAAWFHAERASAIGGMPTSQTAIIAPNRRMALLGGGALAATVVAGVMGLSWRRPSSGSEASGIGEVRRVTLADGTVVTLDAASHLTTAIDHVQRVVSLLTGQAFFEVAHDPVRPFFVRAGAAVIRAIDSDFVVKLRPDATCAVLVRAGVVALTDGLAPLAAGRLLGAGWEATVATKGDQTVPQVTRLAPQSFDRLLAWREGQLSFAGDTLAEAAAEFERYNSAKIVVPDASLAAEPITGLFASNDPLGFARAIAVSLGARVTMRGDDIVIARVARGTT</sequence>
<dbReference type="Pfam" id="PF04773">
    <property type="entry name" value="FecR"/>
    <property type="match status" value="1"/>
</dbReference>
<evidence type="ECO:0000256" key="1">
    <source>
        <dbReference type="SAM" id="Phobius"/>
    </source>
</evidence>
<gene>
    <name evidence="3" type="ORF">HKX06_17410</name>
</gene>
<keyword evidence="1" id="KW-1133">Transmembrane helix</keyword>
<evidence type="ECO:0000259" key="2">
    <source>
        <dbReference type="Pfam" id="PF04773"/>
    </source>
</evidence>
<protein>
    <recommendedName>
        <fullName evidence="2">FecR protein domain-containing protein</fullName>
    </recommendedName>
</protein>
<dbReference type="PANTHER" id="PTHR30273:SF2">
    <property type="entry name" value="PROTEIN FECR"/>
    <property type="match status" value="1"/>
</dbReference>
<name>A0A7Y2PE41_SPHPI</name>
<dbReference type="GO" id="GO:0016989">
    <property type="term" value="F:sigma factor antagonist activity"/>
    <property type="evidence" value="ECO:0007669"/>
    <property type="project" value="TreeGrafter"/>
</dbReference>
<dbReference type="AlphaFoldDB" id="A0A7Y2PE41"/>
<dbReference type="Gene3D" id="2.60.120.1440">
    <property type="match status" value="1"/>
</dbReference>
<feature type="transmembrane region" description="Helical" evidence="1">
    <location>
        <begin position="81"/>
        <end position="102"/>
    </location>
</feature>
<dbReference type="PANTHER" id="PTHR30273">
    <property type="entry name" value="PERIPLASMIC SIGNAL SENSOR AND SIGMA FACTOR ACTIVATOR FECR-RELATED"/>
    <property type="match status" value="1"/>
</dbReference>
<dbReference type="Gene3D" id="3.55.50.30">
    <property type="match status" value="1"/>
</dbReference>
<dbReference type="InterPro" id="IPR012373">
    <property type="entry name" value="Ferrdict_sens_TM"/>
</dbReference>
<evidence type="ECO:0000313" key="3">
    <source>
        <dbReference type="EMBL" id="NNG59140.1"/>
    </source>
</evidence>
<feature type="domain" description="FecR protein" evidence="2">
    <location>
        <begin position="113"/>
        <end position="201"/>
    </location>
</feature>
<evidence type="ECO:0000313" key="4">
    <source>
        <dbReference type="Proteomes" id="UP000550136"/>
    </source>
</evidence>
<proteinExistence type="predicted"/>
<organism evidence="3 4">
    <name type="scientific">Sphingomonas paucimobilis</name>
    <name type="common">Pseudomonas paucimobilis</name>
    <dbReference type="NCBI Taxonomy" id="13689"/>
    <lineage>
        <taxon>Bacteria</taxon>
        <taxon>Pseudomonadati</taxon>
        <taxon>Pseudomonadota</taxon>
        <taxon>Alphaproteobacteria</taxon>
        <taxon>Sphingomonadales</taxon>
        <taxon>Sphingomonadaceae</taxon>
        <taxon>Sphingomonas</taxon>
    </lineage>
</organism>
<dbReference type="Proteomes" id="UP000550136">
    <property type="component" value="Unassembled WGS sequence"/>
</dbReference>
<dbReference type="GeneID" id="78529557"/>
<accession>A0A7Y2PE41</accession>
<dbReference type="RefSeq" id="WP_164521909.1">
    <property type="nucleotide sequence ID" value="NZ_CP065672.1"/>
</dbReference>
<keyword evidence="1" id="KW-0472">Membrane</keyword>
<comment type="caution">
    <text evidence="3">The sequence shown here is derived from an EMBL/GenBank/DDBJ whole genome shotgun (WGS) entry which is preliminary data.</text>
</comment>
<dbReference type="EMBL" id="JABEOU010000052">
    <property type="protein sequence ID" value="NNG59140.1"/>
    <property type="molecule type" value="Genomic_DNA"/>
</dbReference>
<reference evidence="3 4" key="1">
    <citation type="submission" date="2020-05" db="EMBL/GenBank/DDBJ databases">
        <title>Draft Genome Sequences of Sphingomonas sp. Isolated from the International Space Station.</title>
        <authorList>
            <person name="Bijlani S."/>
            <person name="Singh N.K."/>
            <person name="Mason C.E."/>
            <person name="Wang C.C."/>
            <person name="Venkateswaran K."/>
        </authorList>
    </citation>
    <scope>NUCLEOTIDE SEQUENCE [LARGE SCALE GENOMIC DNA]</scope>
    <source>
        <strain evidence="3 4">FKI-L5-BR-P1</strain>
    </source>
</reference>
<dbReference type="PIRSF" id="PIRSF018266">
    <property type="entry name" value="FecR"/>
    <property type="match status" value="1"/>
</dbReference>